<sequence>MSKDPYSAFVSVMQSSMAGHTRQALSGVGAVLGTITSTGLKLDDFKHELQDYLVAELPGLLSVPRHMYKGTSATLESENWEGKEPKTSFYIGEDELEDVNLSLNEGLKPGDRVLAVRVNSGNDVVVVCKVVNGRG</sequence>
<proteinExistence type="predicted"/>
<protein>
    <recommendedName>
        <fullName evidence="3">DUF2577 domain-containing protein</fullName>
    </recommendedName>
</protein>
<evidence type="ECO:0008006" key="3">
    <source>
        <dbReference type="Google" id="ProtNLM"/>
    </source>
</evidence>
<accession>A0A222WS18</accession>
<dbReference type="STRING" id="172713.GCA_001705305_03534"/>
<evidence type="ECO:0000313" key="1">
    <source>
        <dbReference type="EMBL" id="ASR48712.1"/>
    </source>
</evidence>
<dbReference type="AlphaFoldDB" id="A0A222WS18"/>
<evidence type="ECO:0000313" key="2">
    <source>
        <dbReference type="Proteomes" id="UP000214666"/>
    </source>
</evidence>
<reference evidence="1 2" key="1">
    <citation type="submission" date="2017-03" db="EMBL/GenBank/DDBJ databases">
        <title>Complete genome sequence of Paenibacillus Kribbensis producing bioflocculants.</title>
        <authorList>
            <person name="Lee H.-G."/>
            <person name="Oh H.-M."/>
        </authorList>
    </citation>
    <scope>NUCLEOTIDE SEQUENCE [LARGE SCALE GENOMIC DNA]</scope>
    <source>
        <strain evidence="1 2">AM49</strain>
    </source>
</reference>
<keyword evidence="2" id="KW-1185">Reference proteome</keyword>
<dbReference type="Proteomes" id="UP000214666">
    <property type="component" value="Chromosome"/>
</dbReference>
<dbReference type="EMBL" id="CP020028">
    <property type="protein sequence ID" value="ASR48712.1"/>
    <property type="molecule type" value="Genomic_DNA"/>
</dbReference>
<organism evidence="1 2">
    <name type="scientific">Paenibacillus kribbensis</name>
    <dbReference type="NCBI Taxonomy" id="172713"/>
    <lineage>
        <taxon>Bacteria</taxon>
        <taxon>Bacillati</taxon>
        <taxon>Bacillota</taxon>
        <taxon>Bacilli</taxon>
        <taxon>Bacillales</taxon>
        <taxon>Paenibacillaceae</taxon>
        <taxon>Paenibacillus</taxon>
    </lineage>
</organism>
<dbReference type="OrthoDB" id="2678554at2"/>
<dbReference type="KEGG" id="pkb:B4V02_19435"/>
<dbReference type="RefSeq" id="WP_094156018.1">
    <property type="nucleotide sequence ID" value="NZ_CP020028.1"/>
</dbReference>
<name>A0A222WS18_9BACL</name>
<gene>
    <name evidence="1" type="ORF">B4V02_19435</name>
</gene>